<dbReference type="Pfam" id="PF08814">
    <property type="entry name" value="XisH"/>
    <property type="match status" value="1"/>
</dbReference>
<gene>
    <name evidence="1" type="ORF">U14_05000</name>
</gene>
<keyword evidence="2" id="KW-1185">Reference proteome</keyword>
<dbReference type="InterPro" id="IPR014919">
    <property type="entry name" value="XisH"/>
</dbReference>
<organism evidence="1">
    <name type="scientific">Candidatus Moduliflexus flocculans</name>
    <dbReference type="NCBI Taxonomy" id="1499966"/>
    <lineage>
        <taxon>Bacteria</taxon>
        <taxon>Candidatus Moduliflexota</taxon>
        <taxon>Candidatus Moduliflexia</taxon>
        <taxon>Candidatus Moduliflexales</taxon>
        <taxon>Candidatus Moduliflexaceae</taxon>
    </lineage>
</organism>
<evidence type="ECO:0000313" key="1">
    <source>
        <dbReference type="EMBL" id="GAK53726.1"/>
    </source>
</evidence>
<dbReference type="SUPFAM" id="SSF52980">
    <property type="entry name" value="Restriction endonuclease-like"/>
    <property type="match status" value="1"/>
</dbReference>
<dbReference type="Gene3D" id="3.40.1350.10">
    <property type="match status" value="1"/>
</dbReference>
<protein>
    <submittedName>
        <fullName evidence="1">XisH protein</fullName>
    </submittedName>
</protein>
<sequence>MPAKDIFHDLVKRALQQDGWTITHDPLFMEWGEAEIYVDLGAERLLAAEKGQQKIAVEVKSFLAPSVMSEFHAAVGQYID</sequence>
<proteinExistence type="predicted"/>
<name>A0A081BQP5_9BACT</name>
<dbReference type="GO" id="GO:0003676">
    <property type="term" value="F:nucleic acid binding"/>
    <property type="evidence" value="ECO:0007669"/>
    <property type="project" value="InterPro"/>
</dbReference>
<dbReference type="InterPro" id="IPR011335">
    <property type="entry name" value="Restrct_endonuc-II-like"/>
</dbReference>
<dbReference type="STRING" id="1499966.U14_05000"/>
<evidence type="ECO:0000313" key="2">
    <source>
        <dbReference type="Proteomes" id="UP000030700"/>
    </source>
</evidence>
<dbReference type="AlphaFoldDB" id="A0A081BQP5"/>
<reference evidence="1" key="1">
    <citation type="journal article" date="2015" name="PeerJ">
        <title>First genomic representation of candidate bacterial phylum KSB3 points to enhanced environmental sensing as a trigger of wastewater bulking.</title>
        <authorList>
            <person name="Sekiguchi Y."/>
            <person name="Ohashi A."/>
            <person name="Parks D.H."/>
            <person name="Yamauchi T."/>
            <person name="Tyson G.W."/>
            <person name="Hugenholtz P."/>
        </authorList>
    </citation>
    <scope>NUCLEOTIDE SEQUENCE [LARGE SCALE GENOMIC DNA]</scope>
</reference>
<dbReference type="Proteomes" id="UP000030700">
    <property type="component" value="Unassembled WGS sequence"/>
</dbReference>
<dbReference type="InterPro" id="IPR011856">
    <property type="entry name" value="tRNA_endonuc-like_dom_sf"/>
</dbReference>
<accession>A0A081BQP5</accession>
<dbReference type="HOGENOM" id="CLU_132053_2_0_0"/>
<dbReference type="EMBL" id="DF820460">
    <property type="protein sequence ID" value="GAK53726.1"/>
    <property type="molecule type" value="Genomic_DNA"/>
</dbReference>